<dbReference type="Proteomes" id="UP001162131">
    <property type="component" value="Unassembled WGS sequence"/>
</dbReference>
<evidence type="ECO:0008006" key="8">
    <source>
        <dbReference type="Google" id="ProtNLM"/>
    </source>
</evidence>
<name>A0AAU9JDX5_9CILI</name>
<dbReference type="SUPFAM" id="SSF52540">
    <property type="entry name" value="P-loop containing nucleoside triphosphate hydrolases"/>
    <property type="match status" value="2"/>
</dbReference>
<evidence type="ECO:0000313" key="7">
    <source>
        <dbReference type="Proteomes" id="UP001162131"/>
    </source>
</evidence>
<evidence type="ECO:0000259" key="4">
    <source>
        <dbReference type="Pfam" id="PF12774"/>
    </source>
</evidence>
<dbReference type="GO" id="GO:0030286">
    <property type="term" value="C:dynein complex"/>
    <property type="evidence" value="ECO:0007669"/>
    <property type="project" value="InterPro"/>
</dbReference>
<dbReference type="InterPro" id="IPR041466">
    <property type="entry name" value="Dynein_AAA5_ext"/>
</dbReference>
<dbReference type="PANTHER" id="PTHR45703:SF36">
    <property type="entry name" value="DYNEIN HEAVY CHAIN, CYTOPLASMIC"/>
    <property type="match status" value="1"/>
</dbReference>
<evidence type="ECO:0000313" key="6">
    <source>
        <dbReference type="EMBL" id="CAG9323337.1"/>
    </source>
</evidence>
<comment type="caution">
    <text evidence="6">The sequence shown here is derived from an EMBL/GenBank/DDBJ whole genome shotgun (WGS) entry which is preliminary data.</text>
</comment>
<evidence type="ECO:0000256" key="2">
    <source>
        <dbReference type="SAM" id="MobiDB-lite"/>
    </source>
</evidence>
<dbReference type="Pfam" id="PF12774">
    <property type="entry name" value="AAA_6"/>
    <property type="match status" value="1"/>
</dbReference>
<dbReference type="GO" id="GO:0045505">
    <property type="term" value="F:dynein intermediate chain binding"/>
    <property type="evidence" value="ECO:0007669"/>
    <property type="project" value="InterPro"/>
</dbReference>
<dbReference type="InterPro" id="IPR027417">
    <property type="entry name" value="P-loop_NTPase"/>
</dbReference>
<feature type="region of interest" description="Disordered" evidence="2">
    <location>
        <begin position="1"/>
        <end position="54"/>
    </location>
</feature>
<evidence type="ECO:0000256" key="1">
    <source>
        <dbReference type="SAM" id="Coils"/>
    </source>
</evidence>
<dbReference type="GO" id="GO:0051959">
    <property type="term" value="F:dynein light intermediate chain binding"/>
    <property type="evidence" value="ECO:0007669"/>
    <property type="project" value="InterPro"/>
</dbReference>
<dbReference type="InterPro" id="IPR042228">
    <property type="entry name" value="Dynein_linker_3"/>
</dbReference>
<dbReference type="Gene3D" id="1.10.472.130">
    <property type="match status" value="1"/>
</dbReference>
<keyword evidence="7" id="KW-1185">Reference proteome</keyword>
<dbReference type="Gene3D" id="3.20.180.20">
    <property type="entry name" value="Dynein heavy chain, N-terminal domain 2"/>
    <property type="match status" value="1"/>
</dbReference>
<dbReference type="InterPro" id="IPR042222">
    <property type="entry name" value="Dynein_2_N"/>
</dbReference>
<dbReference type="Pfam" id="PF12775">
    <property type="entry name" value="AAA_7"/>
    <property type="match status" value="1"/>
</dbReference>
<dbReference type="Pfam" id="PF08393">
    <property type="entry name" value="DHC_N2"/>
    <property type="match status" value="1"/>
</dbReference>
<evidence type="ECO:0000259" key="3">
    <source>
        <dbReference type="Pfam" id="PF08393"/>
    </source>
</evidence>
<feature type="coiled-coil region" evidence="1">
    <location>
        <begin position="3148"/>
        <end position="3175"/>
    </location>
</feature>
<feature type="domain" description="Dynein heavy chain linker" evidence="3">
    <location>
        <begin position="793"/>
        <end position="1173"/>
    </location>
</feature>
<feature type="coiled-coil region" evidence="1">
    <location>
        <begin position="2774"/>
        <end position="2815"/>
    </location>
</feature>
<reference evidence="6" key="1">
    <citation type="submission" date="2021-09" db="EMBL/GenBank/DDBJ databases">
        <authorList>
            <consortium name="AG Swart"/>
            <person name="Singh M."/>
            <person name="Singh A."/>
            <person name="Seah K."/>
            <person name="Emmerich C."/>
        </authorList>
    </citation>
    <scope>NUCLEOTIDE SEQUENCE</scope>
    <source>
        <strain evidence="6">ATCC30299</strain>
    </source>
</reference>
<dbReference type="Gene3D" id="3.40.50.300">
    <property type="entry name" value="P-loop containing nucleotide triphosphate hydrolases"/>
    <property type="match status" value="4"/>
</dbReference>
<dbReference type="Pfam" id="PF17852">
    <property type="entry name" value="Dynein_AAA_lid"/>
    <property type="match status" value="1"/>
</dbReference>
<dbReference type="PANTHER" id="PTHR45703">
    <property type="entry name" value="DYNEIN HEAVY CHAIN"/>
    <property type="match status" value="1"/>
</dbReference>
<feature type="domain" description="Dynein heavy chain hydrolytic ATP-binding dynein motor region" evidence="4">
    <location>
        <begin position="1433"/>
        <end position="1767"/>
    </location>
</feature>
<dbReference type="Gene3D" id="1.10.287.2620">
    <property type="match status" value="1"/>
</dbReference>
<dbReference type="GO" id="GO:0005524">
    <property type="term" value="F:ATP binding"/>
    <property type="evidence" value="ECO:0007669"/>
    <property type="project" value="InterPro"/>
</dbReference>
<evidence type="ECO:0000259" key="5">
    <source>
        <dbReference type="Pfam" id="PF17852"/>
    </source>
</evidence>
<dbReference type="InterPro" id="IPR035699">
    <property type="entry name" value="AAA_6"/>
</dbReference>
<accession>A0AAU9JDX5</accession>
<dbReference type="EMBL" id="CAJZBQ010000033">
    <property type="protein sequence ID" value="CAG9323337.1"/>
    <property type="molecule type" value="Genomic_DNA"/>
</dbReference>
<dbReference type="InterPro" id="IPR026983">
    <property type="entry name" value="DHC"/>
</dbReference>
<dbReference type="GO" id="GO:0007018">
    <property type="term" value="P:microtubule-based movement"/>
    <property type="evidence" value="ECO:0007669"/>
    <property type="project" value="InterPro"/>
</dbReference>
<feature type="region of interest" description="Disordered" evidence="2">
    <location>
        <begin position="67"/>
        <end position="107"/>
    </location>
</feature>
<feature type="compositionally biased region" description="Polar residues" evidence="2">
    <location>
        <begin position="79"/>
        <end position="107"/>
    </location>
</feature>
<dbReference type="Gene3D" id="1.20.58.1120">
    <property type="match status" value="1"/>
</dbReference>
<feature type="domain" description="Dynein heavy chain AAA 5 extension" evidence="5">
    <location>
        <begin position="2042"/>
        <end position="2105"/>
    </location>
</feature>
<gene>
    <name evidence="6" type="ORF">BSTOLATCC_MIC33237</name>
</gene>
<keyword evidence="1" id="KW-0175">Coiled coil</keyword>
<organism evidence="6 7">
    <name type="scientific">Blepharisma stoltei</name>
    <dbReference type="NCBI Taxonomy" id="1481888"/>
    <lineage>
        <taxon>Eukaryota</taxon>
        <taxon>Sar</taxon>
        <taxon>Alveolata</taxon>
        <taxon>Ciliophora</taxon>
        <taxon>Postciliodesmatophora</taxon>
        <taxon>Heterotrichea</taxon>
        <taxon>Heterotrichida</taxon>
        <taxon>Blepharismidae</taxon>
        <taxon>Blepharisma</taxon>
    </lineage>
</organism>
<dbReference type="InterPro" id="IPR013602">
    <property type="entry name" value="Dynein_heavy_linker"/>
</dbReference>
<dbReference type="Gene3D" id="1.20.920.20">
    <property type="match status" value="1"/>
</dbReference>
<protein>
    <recommendedName>
        <fullName evidence="8">Dynein heavy chain family protein</fullName>
    </recommendedName>
</protein>
<sequence>MENRKLILPFLTRHSSHNSNGSSEGKLDKELPINLPSSNKSIPKPPSEKLEISSRYEGNSRQLKISGELRKSRSKSPKLVQSNRISNLSTPRSSIQPTPRSQQLQISKNSFGDKKAIAEIPNPREQIAELIMQIQKKNSMPIAVEKQFQDNKIILKPFESPPDDPSGTTIVTNHGLFEIPKEKNAPSKWVSKKDFIMESYFKDVFSKLPFVMNFNKRKNLAKWLKETRKANFERKREELINNFWASRKFFAKNYQRLKGHLTKIAEIVGVEIKEGNIYGKRHIEFSSRQQACINENGRIFDRESTGISDIVTMNSEELSKIQAKEREDFVDRQITEKLEGKKDTFIGISSKKKNSKDIREENIKLQGKLIDGFLHYVRLSYFNSVIEMIEETSLQFAAKMCGPRKPRFEVIMVIKQNLNVDPELAILKEIILGSIQNFILSIFTNRQIIHTQSVILSSFKLQKPIKMSYNVFINEILEHKGLVKKCHENLEKEIDKDMKASQKTIGNYLHLEQIKTVGEKWVVQLKDKNFDVVSFYKENFEQFNNFSQQIEEISVLSTVSGMISVETATIKAHLQEIPKLVISSLKERLLEIISHESSDLKTEIFSFHKILEDKAASLPQFAEQVNATTSIKETKLQNWEKRLMFINECSNLCRKEKVRIPANTVVAIDEIKSIIKIIPVQIIKAEQHYQEYGNLFEDQMNAGSAKLAKKIKKFEQNYIQRYLQDIDRLDQPDLTLKELTKREEALATMKQRVEMIETFSSALIKLKPKDLTIKQTVCRKKFDALFLLHCDTLKLWKLTNYWRKHLEKWMLTTFENLDVKKMCIKAEKISKRLGDGYFESKKFPKAAERALKLVTEEISSLTSISSLLLDLKSDSLKPRHWEMILKVIKKPELLNFAFKLQDLTEVGLIKYIPKIKNILEDAYEESKCEANLISIKTIWDSMELSFEESKNGSSMHVLANVKEIENWIEEHIITIENIEQAMNTSHIQAEIEDWKVKLTQMKHVLDLWESCQNSWLQLEPMFNSEHMGNTTSSEIEAFKEMQTNLKRLVWAAQQNTKATYNLLLPGRDKLFEKILEGISNLKKNIKGFLDSHRFTFPRFFFLSDPQLLQFLSYVHTEQQFDKYLSFLFPGGSKFLIKKFSYEEAASAEEFEFELSSSDLENKDEIDDFLSDLKADDTQSEGNRNFITAKQKLKEKCMKNVNQGKFLYEIMGIEGFNGEILFFEKSVSIVGSVEAWLLEVEKEMKSTLGNMVKDTVSYFSKQSLDEWILDFPQQTVFTALMLVVTSEITEIMKDYQNQKGSDSSDNEIEIPNEEIDEKFTRSFFTNSQSIDKEALKKELQSKGYKGLYTRLQFWISQIAKSLNSNQSINSYQIMCLRSVIYYLNYQSDIVNSLLLKKIYSKGDFEWKKIFRAYWKPSVNKVELECGETSILQENEYLGSSYRLLYSPLTTRYFVFISSALRELSLVLFKTSPCVDSAFDIFEEFSNLCGIASSKVYINSNTSMTMLLKRLNGAAHSGIWIVFEHLDNLSLHNLQILTKEVQMVRQQFIASNTIKNYNYKFAAMFSISPLQYRQDKALLSCLQLSFRSIEIIKPDVKFIVQILLIQEGFKSIDTLSTLMKNLIKILMEKIDPNISVSVKAIMSIIIIAKKMINQTETDIESREISALANAAKLFFSNKIISANNIGPKITKEKTYEILENIDDTVGMVFRRRQKTGFEMPELRKLIGKSAEEMGLNLSDLQLKKCEDIYYGLRINRGFIILGPNTTGKSTMLELVAKILKNVYNFEINQIEINPNTFTEKQLFGSMEPQQNPKEGILSKICEEALQSDSRFHWLILDAKYMQSWWAELFLPLFENSLTNLNDFQSLDLSDFLPSSKSLLSAKTDILAFPNMTNLQFPKNMSIIYQTTEISSMSPSFLNKVGIYFFEEKSLTSCDICIFSLKSICQKYLKYGLHPKFIIEIFSTKIKKMIENIEVCFSENPGWNSKVLSLSFVRIFQMVMEVMVTQAFVAVGEEEGMYSPSDVELEQYAIKNASTKPILIEYYSRIEIGMIYTLIWSFGACLNSDDKSKFSTIIHKHIANSSFKYKFPENSDIFNIFIDWTDISFHTFSEAPLAQNSLSPSLYIMIPSLELTRSAFLLNSIILVENSLNTQKYIQLIGESGSGKTSLAQYISNINIENYSTTVQTVTPHLSVTHLHSSVLNLVNKKGFDRKLLLVIEDVHLDENYKKNILEDLKYWAKHEGFFEPEDLDFIHIKSADFITTCQPQNLESLSLDSNIHKIFLEAPNTHIFKQILVNCVFQRKNSVEILVHRYLKIIISIICHMKKDFSDNFSFMRVIKNFKSFLYFSKNCEWSEGNELKEEDRVAEMLAYELKRGFKDSIKDKKEFDLKISEHISNKLKVNKMQAGLLYGDYISENQKYNSSFVYSRKLVADIENIQNIIIEKINKYPGMTEKKFLSIVAYCLYPSAIERIWAICRIIQEEGLHGILQIPSGNGAYECVQAACILKQCRIIEIDRDFTDFQAKFEESILTIFEKMKNSEQTQCVFLFQISPSKYESYLDLLNWFIISDLQDISLFSAGFLDKLSNISQDKLFRSKILNSDENPILIVLKFLKKYFHIIIQISSLEEYKTFLLRYPKLSDRCEIIIEYSQPDYGELSHMAENYLKIRGIEDVGLAEVMTELFMHAKGSYERNEFVDASERPDLDNFICTKRLVDFIDNFCNMYYQAQEKIKKYRSNLEKVLEKTKIFQSMHEQLGNNMSFLQEHSMKTSSNINLTRGQIEKLRKSQAQKQELIEEKERLNAALQSELEHLQKENEEIVASKDMRLEQTFNALVPYLQQTSYIQDFFKANDEKNVRLFHILAAIIGKDEEGNLLEIFEQPSSLIGSLRNKHEGQLSRRVLNVLSEYVSKVEKKTYRDPFMMSLYDYLDSILQRNQVLQLLQPQIARTDELKNEIANNNVSITYAQKYILDIERELRRCIDRERLFSSELTKRKEKLKTSEVTHIRTDNLIAAVTELNTKARNKLNIVEEIEKKLVGDCLIFTCNSEYFGHLNIAQRVQEWASIFRNLEAREIFADERWQDSSFSSQLKIFKYYSKFINLEPSKSDVKFGNFSVSDSQNLMKLSSNYWFGHDINLGRAYDEISEILIKNLLPKHYKDLDDRKENMRILKADMKERKKRKKTELTLCDINLLQDYDHYMDLLNVIKASDESIQRFYLAQEDYLSFMQQFPLIINLEKCLKKFIMPQLFLYFYAGIKEEFSSLFSLIYAIYVGLAQGQIKDKELDEFEKKFWNTKENLQMGTIVKEAKPQKLEKSEAETNEISLDYEKNLKEKLNQANSEEVSKMMTVLFNSHYSEIPTLLRILVSLKSPDNKTKNLLKDFINERLNFISDLHDTKMTLENLIKIGNWKLPIAIHSLPGVNIINMLCSLANNHNVGLEVIRKLSHDENKIDSDPATYELIFSSAKEGNWVLISTEQFPFSWKGIYQQLKELNEKNEINEEFRIFFDLQGFKNEEIPWGFLNQECGRIYVIEKDAEEAARYSDIWSRFLCGDEILKIK</sequence>
<proteinExistence type="predicted"/>
<dbReference type="Gene3D" id="1.20.140.100">
    <property type="entry name" value="Dynein heavy chain, N-terminal domain 2"/>
    <property type="match status" value="1"/>
</dbReference>